<reference evidence="3 6" key="2">
    <citation type="submission" date="2021-03" db="EMBL/GenBank/DDBJ databases">
        <title>Whole genome shotgun sequence of Salinispora arenicola NBRC 105043.</title>
        <authorList>
            <person name="Komaki H."/>
            <person name="Tamura T."/>
        </authorList>
    </citation>
    <scope>NUCLEOTIDE SEQUENCE [LARGE SCALE GENOMIC DNA]</scope>
    <source>
        <strain evidence="3 6">NBRC 105043</strain>
    </source>
</reference>
<sequence length="268" mass="27833">MTSPSEPASTEPTPAGQLTRPLREPAAFVFLGANALLLFVGLLRLLTSATSGAERAGSPFAAFVGLEAVLLPLLAVWLATHRHPVLPRAKLITQVALGQYAVSAVLGALILLIGSVDQLASGEVLAAFLGFLSRLAGLVLLLLAGFVVFRIWRRLYYVPKPKPQPGVYGAPQAGWPAPPPGGQPCAPGSQPGWPGPSQGGGWPTPPQPGALYGQSAAPLAGTSPPAPPFGQPPSVDPTQAIPRQPIEPQAPPHDEDRTRRINPSDSPD</sequence>
<dbReference type="GeneID" id="93769741"/>
<feature type="transmembrane region" description="Helical" evidence="2">
    <location>
        <begin position="26"/>
        <end position="47"/>
    </location>
</feature>
<dbReference type="RefSeq" id="WP_142116083.1">
    <property type="nucleotide sequence ID" value="NZ_BOQM01000011.1"/>
</dbReference>
<feature type="compositionally biased region" description="Low complexity" evidence="1">
    <location>
        <begin position="183"/>
        <end position="196"/>
    </location>
</feature>
<protein>
    <submittedName>
        <fullName evidence="4">Uncharacterized protein</fullName>
    </submittedName>
</protein>
<evidence type="ECO:0000313" key="3">
    <source>
        <dbReference type="EMBL" id="GIM84774.1"/>
    </source>
</evidence>
<evidence type="ECO:0000256" key="2">
    <source>
        <dbReference type="SAM" id="Phobius"/>
    </source>
</evidence>
<dbReference type="AlphaFoldDB" id="A0A542XHX8"/>
<gene>
    <name evidence="4" type="ORF">FB564_0387</name>
    <name evidence="3" type="ORF">Sar04_19020</name>
</gene>
<keyword evidence="2" id="KW-0472">Membrane</keyword>
<name>A0A542XHX8_SALAC</name>
<organism evidence="4 5">
    <name type="scientific">Salinispora arenicola</name>
    <dbReference type="NCBI Taxonomy" id="168697"/>
    <lineage>
        <taxon>Bacteria</taxon>
        <taxon>Bacillati</taxon>
        <taxon>Actinomycetota</taxon>
        <taxon>Actinomycetes</taxon>
        <taxon>Micromonosporales</taxon>
        <taxon>Micromonosporaceae</taxon>
        <taxon>Salinispora</taxon>
    </lineage>
</organism>
<accession>A0A542XHX8</accession>
<feature type="transmembrane region" description="Helical" evidence="2">
    <location>
        <begin position="59"/>
        <end position="79"/>
    </location>
</feature>
<feature type="transmembrane region" description="Helical" evidence="2">
    <location>
        <begin position="125"/>
        <end position="152"/>
    </location>
</feature>
<keyword evidence="6" id="KW-1185">Reference proteome</keyword>
<evidence type="ECO:0000313" key="5">
    <source>
        <dbReference type="Proteomes" id="UP000315983"/>
    </source>
</evidence>
<feature type="region of interest" description="Disordered" evidence="1">
    <location>
        <begin position="169"/>
        <end position="268"/>
    </location>
</feature>
<proteinExistence type="predicted"/>
<dbReference type="EMBL" id="VFOL01000001">
    <property type="protein sequence ID" value="TQL35343.1"/>
    <property type="molecule type" value="Genomic_DNA"/>
</dbReference>
<keyword evidence="2" id="KW-0812">Transmembrane</keyword>
<evidence type="ECO:0000313" key="4">
    <source>
        <dbReference type="EMBL" id="TQL35343.1"/>
    </source>
</evidence>
<reference evidence="4 5" key="1">
    <citation type="submission" date="2019-06" db="EMBL/GenBank/DDBJ databases">
        <title>Sequencing the genomes of 1000 actinobacteria strains.</title>
        <authorList>
            <person name="Klenk H.-P."/>
        </authorList>
    </citation>
    <scope>NUCLEOTIDE SEQUENCE [LARGE SCALE GENOMIC DNA]</scope>
    <source>
        <strain evidence="4 5">DSM 44819</strain>
    </source>
</reference>
<feature type="compositionally biased region" description="Pro residues" evidence="1">
    <location>
        <begin position="224"/>
        <end position="235"/>
    </location>
</feature>
<keyword evidence="2" id="KW-1133">Transmembrane helix</keyword>
<dbReference type="Proteomes" id="UP000677457">
    <property type="component" value="Unassembled WGS sequence"/>
</dbReference>
<evidence type="ECO:0000313" key="6">
    <source>
        <dbReference type="Proteomes" id="UP000677457"/>
    </source>
</evidence>
<feature type="transmembrane region" description="Helical" evidence="2">
    <location>
        <begin position="91"/>
        <end position="113"/>
    </location>
</feature>
<dbReference type="EMBL" id="BOQM01000011">
    <property type="protein sequence ID" value="GIM84774.1"/>
    <property type="molecule type" value="Genomic_DNA"/>
</dbReference>
<evidence type="ECO:0000256" key="1">
    <source>
        <dbReference type="SAM" id="MobiDB-lite"/>
    </source>
</evidence>
<dbReference type="Proteomes" id="UP000315983">
    <property type="component" value="Unassembled WGS sequence"/>
</dbReference>
<comment type="caution">
    <text evidence="4">The sequence shown here is derived from an EMBL/GenBank/DDBJ whole genome shotgun (WGS) entry which is preliminary data.</text>
</comment>